<accession>A0A6L2Q3K9</accession>
<evidence type="ECO:0000256" key="1">
    <source>
        <dbReference type="ARBA" id="ARBA00004496"/>
    </source>
</evidence>
<keyword evidence="2" id="KW-0489">Methyltransferase</keyword>
<dbReference type="OrthoDB" id="47730at2759"/>
<evidence type="ECO:0000256" key="2">
    <source>
        <dbReference type="ARBA" id="ARBA00022603"/>
    </source>
</evidence>
<keyword evidence="5" id="KW-0175">Coiled coil</keyword>
<keyword evidence="3" id="KW-0819">tRNA processing</keyword>
<name>A0A6L2Q3K9_COPFO</name>
<sequence length="470" mass="53413">DHDMNILKAEIERDDLKKAVALWRERNKFQGILYPTEHGYKAAKDGEVEIKKLAKTLAEARIRDKKCQPVGICSENYEHDSHSLTGDSKDERARLNAAKFEAYHEIDSRKPEDKVLKFRVTCVRNGTHCFGSQDAAYHVGGRLQDMFHWIVDLNFYDIEIMLNVREDSMYYGIALTKESKHRRNINFFGPTTLRATICYNMLRLAQPKAGDIIIDPMCGGGSIPIEGSLAFHSSYFMCGDIHEKAVNRTRSNLDHIESHTQRRYMDVLHWDTTHLILRDSSVDICVTDLPFGKRSGSVFDNRTLYKQVLLELARVVRCNIGRAILLTYDRKSMTMALTFAAGLWKLVKKLKINIGGLEAGVYVLWRLKAPAALPQRVPKTRHRKSGRHSVLSSEKRNLSCTLWVLRRPTTGSNSESGATTVGPDRRRKRTSTTMMPTPTNTIVSELDTYGHVYGSGMKPYPIYSEAVTTL</sequence>
<feature type="compositionally biased region" description="Low complexity" evidence="6">
    <location>
        <begin position="431"/>
        <end position="440"/>
    </location>
</feature>
<gene>
    <name evidence="8" type="ORF">Cfor_01784</name>
</gene>
<keyword evidence="4" id="KW-0694">RNA-binding</keyword>
<protein>
    <recommendedName>
        <fullName evidence="7">THUMP domain-containing protein</fullName>
    </recommendedName>
</protein>
<dbReference type="AlphaFoldDB" id="A0A6L2Q3K9"/>
<dbReference type="EMBL" id="BLKM01009380">
    <property type="protein sequence ID" value="GFG36427.1"/>
    <property type="molecule type" value="Genomic_DNA"/>
</dbReference>
<dbReference type="CDD" id="cd11715">
    <property type="entry name" value="THUMP_AdoMetMT"/>
    <property type="match status" value="1"/>
</dbReference>
<dbReference type="InterPro" id="IPR004114">
    <property type="entry name" value="THUMP_dom"/>
</dbReference>
<dbReference type="PANTHER" id="PTHR14911:SF13">
    <property type="entry name" value="TRNA (GUANINE(6)-N2)-METHYLTRANSFERASE THUMP3"/>
    <property type="match status" value="1"/>
</dbReference>
<dbReference type="FunFam" id="3.40.50.150:FF:000073">
    <property type="entry name" value="THUMP domain containing 3"/>
    <property type="match status" value="1"/>
</dbReference>
<comment type="subcellular location">
    <subcellularLocation>
        <location evidence="1">Cytoplasm</location>
    </subcellularLocation>
</comment>
<dbReference type="GO" id="GO:0030488">
    <property type="term" value="P:tRNA methylation"/>
    <property type="evidence" value="ECO:0007669"/>
    <property type="project" value="TreeGrafter"/>
</dbReference>
<organism evidence="8 9">
    <name type="scientific">Coptotermes formosanus</name>
    <name type="common">Formosan subterranean termite</name>
    <dbReference type="NCBI Taxonomy" id="36987"/>
    <lineage>
        <taxon>Eukaryota</taxon>
        <taxon>Metazoa</taxon>
        <taxon>Ecdysozoa</taxon>
        <taxon>Arthropoda</taxon>
        <taxon>Hexapoda</taxon>
        <taxon>Insecta</taxon>
        <taxon>Pterygota</taxon>
        <taxon>Neoptera</taxon>
        <taxon>Polyneoptera</taxon>
        <taxon>Dictyoptera</taxon>
        <taxon>Blattodea</taxon>
        <taxon>Blattoidea</taxon>
        <taxon>Termitoidae</taxon>
        <taxon>Rhinotermitidae</taxon>
        <taxon>Coptotermes</taxon>
    </lineage>
</organism>
<dbReference type="Proteomes" id="UP000502823">
    <property type="component" value="Unassembled WGS sequence"/>
</dbReference>
<evidence type="ECO:0000313" key="9">
    <source>
        <dbReference type="Proteomes" id="UP000502823"/>
    </source>
</evidence>
<evidence type="ECO:0000313" key="8">
    <source>
        <dbReference type="EMBL" id="GFG36427.1"/>
    </source>
</evidence>
<dbReference type="Gene3D" id="3.30.2130.30">
    <property type="match status" value="1"/>
</dbReference>
<dbReference type="GO" id="GO:0043527">
    <property type="term" value="C:tRNA methyltransferase complex"/>
    <property type="evidence" value="ECO:0007669"/>
    <property type="project" value="UniProtKB-ARBA"/>
</dbReference>
<evidence type="ECO:0000256" key="6">
    <source>
        <dbReference type="SAM" id="MobiDB-lite"/>
    </source>
</evidence>
<evidence type="ECO:0000259" key="7">
    <source>
        <dbReference type="PROSITE" id="PS51165"/>
    </source>
</evidence>
<dbReference type="InterPro" id="IPR000241">
    <property type="entry name" value="RlmKL-like_Mtase"/>
</dbReference>
<feature type="coiled-coil region" evidence="5">
    <location>
        <begin position="6"/>
        <end position="63"/>
    </location>
</feature>
<dbReference type="Gene3D" id="3.40.50.150">
    <property type="entry name" value="Vaccinia Virus protein VP39"/>
    <property type="match status" value="1"/>
</dbReference>
<feature type="domain" description="THUMP" evidence="7">
    <location>
        <begin position="47"/>
        <end position="175"/>
    </location>
</feature>
<dbReference type="InParanoid" id="A0A6L2Q3K9"/>
<evidence type="ECO:0000256" key="5">
    <source>
        <dbReference type="SAM" id="Coils"/>
    </source>
</evidence>
<dbReference type="GO" id="GO:0016423">
    <property type="term" value="F:tRNA (guanine) methyltransferase activity"/>
    <property type="evidence" value="ECO:0007669"/>
    <property type="project" value="TreeGrafter"/>
</dbReference>
<comment type="caution">
    <text evidence="8">The sequence shown here is derived from an EMBL/GenBank/DDBJ whole genome shotgun (WGS) entry which is preliminary data.</text>
</comment>
<feature type="region of interest" description="Disordered" evidence="6">
    <location>
        <begin position="409"/>
        <end position="440"/>
    </location>
</feature>
<dbReference type="PANTHER" id="PTHR14911">
    <property type="entry name" value="THUMP DOMAIN-CONTAINING"/>
    <property type="match status" value="1"/>
</dbReference>
<dbReference type="InterPro" id="IPR029063">
    <property type="entry name" value="SAM-dependent_MTases_sf"/>
</dbReference>
<dbReference type="GO" id="GO:0003723">
    <property type="term" value="F:RNA binding"/>
    <property type="evidence" value="ECO:0007669"/>
    <property type="project" value="UniProtKB-UniRule"/>
</dbReference>
<evidence type="ECO:0000256" key="4">
    <source>
        <dbReference type="PROSITE-ProRule" id="PRU00529"/>
    </source>
</evidence>
<dbReference type="Pfam" id="PF01170">
    <property type="entry name" value="UPF0020"/>
    <property type="match status" value="1"/>
</dbReference>
<reference evidence="9" key="1">
    <citation type="submission" date="2020-01" db="EMBL/GenBank/DDBJ databases">
        <title>Draft genome sequence of the Termite Coptotermes fromosanus.</title>
        <authorList>
            <person name="Itakura S."/>
            <person name="Yosikawa Y."/>
            <person name="Umezawa K."/>
        </authorList>
    </citation>
    <scope>NUCLEOTIDE SEQUENCE [LARGE SCALE GENOMIC DNA]</scope>
</reference>
<dbReference type="GO" id="GO:0005737">
    <property type="term" value="C:cytoplasm"/>
    <property type="evidence" value="ECO:0007669"/>
    <property type="project" value="UniProtKB-SubCell"/>
</dbReference>
<proteinExistence type="predicted"/>
<dbReference type="SUPFAM" id="SSF53335">
    <property type="entry name" value="S-adenosyl-L-methionine-dependent methyltransferases"/>
    <property type="match status" value="1"/>
</dbReference>
<keyword evidence="2" id="KW-0808">Transferase</keyword>
<dbReference type="SUPFAM" id="SSF143437">
    <property type="entry name" value="THUMP domain-like"/>
    <property type="match status" value="1"/>
</dbReference>
<dbReference type="SMART" id="SM00981">
    <property type="entry name" value="THUMP"/>
    <property type="match status" value="1"/>
</dbReference>
<dbReference type="Pfam" id="PF02926">
    <property type="entry name" value="THUMP"/>
    <property type="match status" value="1"/>
</dbReference>
<evidence type="ECO:0000256" key="3">
    <source>
        <dbReference type="ARBA" id="ARBA00022694"/>
    </source>
</evidence>
<feature type="non-terminal residue" evidence="8">
    <location>
        <position position="1"/>
    </location>
</feature>
<feature type="compositionally biased region" description="Polar residues" evidence="6">
    <location>
        <begin position="409"/>
        <end position="419"/>
    </location>
</feature>
<dbReference type="PROSITE" id="PS51165">
    <property type="entry name" value="THUMP"/>
    <property type="match status" value="1"/>
</dbReference>
<keyword evidence="9" id="KW-1185">Reference proteome</keyword>